<sequence length="121" mass="13670">MTMHNADIHMYERKNNCQAMDLSTTYPQVYKNFMEGIHGVQHSDIYWAGLSTDVIIEQMLICSVKTVGGLTSSEGTVDLVPASMFRNQLQNAGINRNVSRLCCEQHKESGESRKSRDNEDI</sequence>
<accession>A0ABY7DWV7</accession>
<name>A0ABY7DWV7_MYAAR</name>
<dbReference type="EMBL" id="CP111015">
    <property type="protein sequence ID" value="WAR01524.1"/>
    <property type="molecule type" value="Genomic_DNA"/>
</dbReference>
<protein>
    <submittedName>
        <fullName evidence="1">Uncharacterized protein</fullName>
    </submittedName>
</protein>
<gene>
    <name evidence="1" type="ORF">MAR_008082</name>
</gene>
<organism evidence="1 2">
    <name type="scientific">Mya arenaria</name>
    <name type="common">Soft-shell clam</name>
    <dbReference type="NCBI Taxonomy" id="6604"/>
    <lineage>
        <taxon>Eukaryota</taxon>
        <taxon>Metazoa</taxon>
        <taxon>Spiralia</taxon>
        <taxon>Lophotrochozoa</taxon>
        <taxon>Mollusca</taxon>
        <taxon>Bivalvia</taxon>
        <taxon>Autobranchia</taxon>
        <taxon>Heteroconchia</taxon>
        <taxon>Euheterodonta</taxon>
        <taxon>Imparidentia</taxon>
        <taxon>Neoheterodontei</taxon>
        <taxon>Myida</taxon>
        <taxon>Myoidea</taxon>
        <taxon>Myidae</taxon>
        <taxon>Mya</taxon>
    </lineage>
</organism>
<reference evidence="1" key="1">
    <citation type="submission" date="2022-11" db="EMBL/GenBank/DDBJ databases">
        <title>Centuries of genome instability and evolution in soft-shell clam transmissible cancer (bioRxiv).</title>
        <authorList>
            <person name="Hart S.F.M."/>
            <person name="Yonemitsu M.A."/>
            <person name="Giersch R.M."/>
            <person name="Beal B.F."/>
            <person name="Arriagada G."/>
            <person name="Davis B.W."/>
            <person name="Ostrander E.A."/>
            <person name="Goff S.P."/>
            <person name="Metzger M.J."/>
        </authorList>
    </citation>
    <scope>NUCLEOTIDE SEQUENCE</scope>
    <source>
        <strain evidence="1">MELC-2E11</strain>
        <tissue evidence="1">Siphon/mantle</tissue>
    </source>
</reference>
<evidence type="ECO:0000313" key="1">
    <source>
        <dbReference type="EMBL" id="WAR01524.1"/>
    </source>
</evidence>
<proteinExistence type="predicted"/>
<keyword evidence="2" id="KW-1185">Reference proteome</keyword>
<evidence type="ECO:0000313" key="2">
    <source>
        <dbReference type="Proteomes" id="UP001164746"/>
    </source>
</evidence>
<dbReference type="Proteomes" id="UP001164746">
    <property type="component" value="Chromosome 4"/>
</dbReference>